<protein>
    <submittedName>
        <fullName evidence="2">Telomerase protein component 1</fullName>
    </submittedName>
</protein>
<dbReference type="GO" id="GO:0000722">
    <property type="term" value="P:telomere maintenance via recombination"/>
    <property type="evidence" value="ECO:0007669"/>
    <property type="project" value="TreeGrafter"/>
</dbReference>
<evidence type="ECO:0000313" key="2">
    <source>
        <dbReference type="EMBL" id="RTG84514.1"/>
    </source>
</evidence>
<dbReference type="Proteomes" id="UP000290809">
    <property type="component" value="Unassembled WGS sequence"/>
</dbReference>
<evidence type="ECO:0000259" key="1">
    <source>
        <dbReference type="PROSITE" id="PS50988"/>
    </source>
</evidence>
<dbReference type="InterPro" id="IPR027417">
    <property type="entry name" value="P-loop_NTPase"/>
</dbReference>
<sequence>MDHESGHLKVPFSLLSPVYLEGKNLVENKLLDEPFTKTSVSNTLSSLSLDNKSLKSSISLSYTGSVLHCDHEVTVRPNDKHHEEKKTSVPSSLKSTPIDWLNDAIIKISDTSFQNILECTVDDSMKSNSIHNTFGNLLTYERRDTYKQLKLELISCISSSIVDGSPSKEKKIVLGQSIHSCIDKDPEFILKAALYCRRELNIRTTTNMLIAVASCSEQSRSFIKKYFSSCIRTPSDWIEVAEYYAMISGNPSLKGMPKVLRNSMTSKFLEFDQYQLAKHSKPRARANRSKKSKALKRSQNGVVVSTDIDAIIYRLAHSPRIYFTIKELIRRLHISRPKFNVMCVLGKPYPSDSTDFIRMGLEGDWDSSKAGTCMKFPIPVTWETELSVNGNNSDSWSKLITLNKVPHMAMLRNLRNILKSDIQDGIHEIVLKRLTDPRIIIEGKQFPFRYFSAFDTLEKCERRLTFQQSVYRNEQLSMKHNLPPICGSTLIICSTSKYVNPSKNRSSKSYIQILGFLLGAMCTSICETPTTYVTVDDQYNLTPIEVVLREKRTLNNDDSKHNESLSKHKNMGILERTKRMPKSCSKDGWIEFKGCTDQILRYIAEPNEDKLLERIERMDEIYGLNKNISHHFNLKTKIQEDHDNSNIVETYGCIPDEAVVMSLPESLLSEVCKFYKPGMSMTEMEYHMARQAAISKVPIHERRQQNIVSFHEAIRLRICVFIRDSASIENVPDELKDCFEEYDVEKRNRLNAFKELIRNDGVIVSHNYSAQFNGLINNYPIMGNLDEFGSQFFATVKSLLLRLFHNDSDNTPVYNSDNNLPITVNKSLNTIEFLREYVYSAACAIGPRHLLEVEQAFNALTERGHRVHLARAIQSTEKKLSVQNNPSYSINLQGCDGGILLIVGPTGSGKTTYLSALTISLIESDWYRSFSTNNTTKKV</sequence>
<gene>
    <name evidence="2" type="ORF">DC041_0004369</name>
</gene>
<dbReference type="AlphaFoldDB" id="A0A430QA55"/>
<dbReference type="Pfam" id="PF05731">
    <property type="entry name" value="TROVE"/>
    <property type="match status" value="1"/>
</dbReference>
<proteinExistence type="predicted"/>
<dbReference type="SUPFAM" id="SSF140864">
    <property type="entry name" value="TROVE domain-like"/>
    <property type="match status" value="1"/>
</dbReference>
<dbReference type="PROSITE" id="PS50988">
    <property type="entry name" value="TROVE"/>
    <property type="match status" value="1"/>
</dbReference>
<dbReference type="SUPFAM" id="SSF52540">
    <property type="entry name" value="P-loop containing nucleoside triphosphate hydrolases"/>
    <property type="match status" value="1"/>
</dbReference>
<evidence type="ECO:0000313" key="3">
    <source>
        <dbReference type="Proteomes" id="UP000290809"/>
    </source>
</evidence>
<dbReference type="PANTHER" id="PTHR44791:SF1">
    <property type="entry name" value="TELOMERASE PROTEIN COMPONENT 1"/>
    <property type="match status" value="1"/>
</dbReference>
<dbReference type="STRING" id="6184.A0A430QA55"/>
<dbReference type="InterPro" id="IPR052652">
    <property type="entry name" value="Telomerase_Complex_Comp"/>
</dbReference>
<dbReference type="GO" id="GO:0070034">
    <property type="term" value="F:telomerase RNA binding"/>
    <property type="evidence" value="ECO:0007669"/>
    <property type="project" value="TreeGrafter"/>
</dbReference>
<comment type="caution">
    <text evidence="2">The sequence shown here is derived from an EMBL/GenBank/DDBJ whole genome shotgun (WGS) entry which is preliminary data.</text>
</comment>
<feature type="domain" description="TROVE" evidence="1">
    <location>
        <begin position="129"/>
        <end position="487"/>
    </location>
</feature>
<dbReference type="CDD" id="cd00267">
    <property type="entry name" value="ABC_ATPase"/>
    <property type="match status" value="1"/>
</dbReference>
<dbReference type="GO" id="GO:0003720">
    <property type="term" value="F:telomerase activity"/>
    <property type="evidence" value="ECO:0007669"/>
    <property type="project" value="TreeGrafter"/>
</dbReference>
<dbReference type="EMBL" id="QMKO01002161">
    <property type="protein sequence ID" value="RTG84514.1"/>
    <property type="molecule type" value="Genomic_DNA"/>
</dbReference>
<keyword evidence="3" id="KW-1185">Reference proteome</keyword>
<accession>A0A430QA55</accession>
<dbReference type="PANTHER" id="PTHR44791">
    <property type="entry name" value="TELOMERASE PROTEIN COMPONENT 1 TEP1"/>
    <property type="match status" value="1"/>
</dbReference>
<dbReference type="InterPro" id="IPR008858">
    <property type="entry name" value="TROVE_dom"/>
</dbReference>
<dbReference type="GO" id="GO:0005697">
    <property type="term" value="C:telomerase holoenzyme complex"/>
    <property type="evidence" value="ECO:0007669"/>
    <property type="project" value="TreeGrafter"/>
</dbReference>
<dbReference type="InterPro" id="IPR037214">
    <property type="entry name" value="TROVE_dom_sf"/>
</dbReference>
<reference evidence="2 3" key="1">
    <citation type="journal article" date="2019" name="PLoS Pathog.">
        <title>Genome sequence of the bovine parasite Schistosoma bovis Tanzania.</title>
        <authorList>
            <person name="Oey H."/>
            <person name="Zakrzewski M."/>
            <person name="Gobert G."/>
            <person name="Gravermann K."/>
            <person name="Stoye J."/>
            <person name="Jones M."/>
            <person name="Mcmanus D."/>
            <person name="Krause L."/>
        </authorList>
    </citation>
    <scope>NUCLEOTIDE SEQUENCE [LARGE SCALE GENOMIC DNA]</scope>
    <source>
        <strain evidence="2 3">TAN1997</strain>
    </source>
</reference>
<name>A0A430QA55_SCHBO</name>
<organism evidence="2 3">
    <name type="scientific">Schistosoma bovis</name>
    <name type="common">Blood fluke</name>
    <dbReference type="NCBI Taxonomy" id="6184"/>
    <lineage>
        <taxon>Eukaryota</taxon>
        <taxon>Metazoa</taxon>
        <taxon>Spiralia</taxon>
        <taxon>Lophotrochozoa</taxon>
        <taxon>Platyhelminthes</taxon>
        <taxon>Trematoda</taxon>
        <taxon>Digenea</taxon>
        <taxon>Strigeidida</taxon>
        <taxon>Schistosomatoidea</taxon>
        <taxon>Schistosomatidae</taxon>
        <taxon>Schistosoma</taxon>
    </lineage>
</organism>